<dbReference type="EMBL" id="OOFM01000005">
    <property type="protein sequence ID" value="SPL65103.1"/>
    <property type="molecule type" value="Genomic_DNA"/>
</dbReference>
<protein>
    <submittedName>
        <fullName evidence="1">Uncharacterized protein</fullName>
    </submittedName>
</protein>
<evidence type="ECO:0000313" key="1">
    <source>
        <dbReference type="EMBL" id="SPL65103.1"/>
    </source>
</evidence>
<proteinExistence type="predicted"/>
<dbReference type="AlphaFoldDB" id="A0A2P9HM80"/>
<dbReference type="Proteomes" id="UP000246073">
    <property type="component" value="Unassembled WGS sequence"/>
</dbReference>
<organism evidence="1 2">
    <name type="scientific">Ochrobactrum soli</name>
    <dbReference type="NCBI Taxonomy" id="2448455"/>
    <lineage>
        <taxon>Bacteria</taxon>
        <taxon>Pseudomonadati</taxon>
        <taxon>Pseudomonadota</taxon>
        <taxon>Alphaproteobacteria</taxon>
        <taxon>Hyphomicrobiales</taxon>
        <taxon>Brucellaceae</taxon>
        <taxon>Brucella/Ochrobactrum group</taxon>
        <taxon>Ochrobactrum</taxon>
    </lineage>
</organism>
<sequence>MNSEVVFCGFGRFTCLSCLWMVKTAPRKAFSGGFSTQA</sequence>
<name>A0A2P9HM80_9HYPH</name>
<accession>A0A2P9HM80</accession>
<gene>
    <name evidence="1" type="ORF">OHAE_970</name>
</gene>
<reference evidence="2" key="1">
    <citation type="submission" date="2017-12" db="EMBL/GenBank/DDBJ databases">
        <authorList>
            <person name="Diaz M."/>
        </authorList>
    </citation>
    <scope>NUCLEOTIDE SEQUENCE [LARGE SCALE GENOMIC DNA]</scope>
    <source>
        <strain evidence="2">FI11154</strain>
    </source>
</reference>
<evidence type="ECO:0000313" key="2">
    <source>
        <dbReference type="Proteomes" id="UP000246073"/>
    </source>
</evidence>